<evidence type="ECO:0000256" key="10">
    <source>
        <dbReference type="ARBA" id="ARBA00030646"/>
    </source>
</evidence>
<evidence type="ECO:0000256" key="7">
    <source>
        <dbReference type="ARBA" id="ARBA00022989"/>
    </source>
</evidence>
<dbReference type="InterPro" id="IPR008509">
    <property type="entry name" value="MOT2/MFSD5"/>
</dbReference>
<feature type="transmembrane region" description="Helical" evidence="12">
    <location>
        <begin position="269"/>
        <end position="288"/>
    </location>
</feature>
<feature type="transmembrane region" description="Helical" evidence="12">
    <location>
        <begin position="101"/>
        <end position="120"/>
    </location>
</feature>
<evidence type="ECO:0000256" key="1">
    <source>
        <dbReference type="ARBA" id="ARBA00003019"/>
    </source>
</evidence>
<evidence type="ECO:0000256" key="11">
    <source>
        <dbReference type="ARBA" id="ARBA00032555"/>
    </source>
</evidence>
<feature type="non-terminal residue" evidence="13">
    <location>
        <position position="1"/>
    </location>
</feature>
<evidence type="ECO:0000256" key="12">
    <source>
        <dbReference type="SAM" id="Phobius"/>
    </source>
</evidence>
<feature type="transmembrane region" description="Helical" evidence="12">
    <location>
        <begin position="184"/>
        <end position="203"/>
    </location>
</feature>
<keyword evidence="6 12" id="KW-0812">Transmembrane</keyword>
<protein>
    <recommendedName>
        <fullName evidence="3">Molybdate-anion transporter</fullName>
    </recommendedName>
    <alternativeName>
        <fullName evidence="10">Major facilitator superfamily domain-containing protein 5</fullName>
    </alternativeName>
    <alternativeName>
        <fullName evidence="11">Molybdate transporter 2 homolog</fullName>
    </alternativeName>
</protein>
<evidence type="ECO:0000256" key="9">
    <source>
        <dbReference type="ARBA" id="ARBA00023136"/>
    </source>
</evidence>
<sequence>GGRKNACMLYCILTSISCLFYNWKSFYILCVSRVIAAAASSLLWSGFDAWLLCEHDIIHHFPSNKLPSIYSLCAFGNGIIAVCAGIVSSFATRYFGPTGPFNLSVCFAMACCAFIAFTWTENYGKQYNNRPHSFRTALTSSICAFMERPEILLGGIVQSLFEGVTHLFVLFWTPSLPQSLDRGLVFSCFMASLMLGTRISNFLPKHWRMLVYQIYGYLALGSTAIILGSMTSGRIRFLFFCIYEFCVGMHWSSFYSIRITRFHFEDVKDVAYLFFILFLGKEYPPVWSSISMDSLMIFCSMTLVVALIVFSVVHRKIAHCLDEELNSPLIADVKKQSFESTKNSDE</sequence>
<gene>
    <name evidence="13" type="ORF">IE077_001669</name>
</gene>
<comment type="caution">
    <text evidence="13">The sequence shown here is derived from an EMBL/GenBank/DDBJ whole genome shotgun (WGS) entry which is preliminary data.</text>
</comment>
<dbReference type="EMBL" id="JADAQX010000137">
    <property type="protein sequence ID" value="KAF8821720.1"/>
    <property type="molecule type" value="Genomic_DNA"/>
</dbReference>
<feature type="transmembrane region" description="Helical" evidence="12">
    <location>
        <begin position="7"/>
        <end position="23"/>
    </location>
</feature>
<comment type="subcellular location">
    <subcellularLocation>
        <location evidence="2">Cell membrane</location>
        <topology evidence="2">Multi-pass membrane protein</topology>
    </subcellularLocation>
</comment>
<dbReference type="Pfam" id="PF05631">
    <property type="entry name" value="MFS_5"/>
    <property type="match status" value="1"/>
</dbReference>
<feature type="transmembrane region" description="Helical" evidence="12">
    <location>
        <begin position="294"/>
        <end position="313"/>
    </location>
</feature>
<evidence type="ECO:0000256" key="2">
    <source>
        <dbReference type="ARBA" id="ARBA00004651"/>
    </source>
</evidence>
<dbReference type="Proteomes" id="UP000823046">
    <property type="component" value="Unassembled WGS sequence"/>
</dbReference>
<keyword evidence="14" id="KW-1185">Reference proteome</keyword>
<reference evidence="13 14" key="1">
    <citation type="journal article" date="2020" name="bioRxiv">
        <title>Metabolic contributions of an alphaproteobacterial endosymbiont in the apicomplexan Cardiosporidium cionae.</title>
        <authorList>
            <person name="Hunter E.S."/>
            <person name="Paight C.J."/>
            <person name="Lane C.E."/>
        </authorList>
    </citation>
    <scope>NUCLEOTIDE SEQUENCE [LARGE SCALE GENOMIC DNA]</scope>
    <source>
        <strain evidence="13">ESH_2018</strain>
    </source>
</reference>
<feature type="transmembrane region" description="Helical" evidence="12">
    <location>
        <begin position="74"/>
        <end position="95"/>
    </location>
</feature>
<evidence type="ECO:0000313" key="14">
    <source>
        <dbReference type="Proteomes" id="UP000823046"/>
    </source>
</evidence>
<evidence type="ECO:0000256" key="6">
    <source>
        <dbReference type="ARBA" id="ARBA00022692"/>
    </source>
</evidence>
<name>A0ABQ7JCJ4_9APIC</name>
<evidence type="ECO:0000256" key="4">
    <source>
        <dbReference type="ARBA" id="ARBA00022448"/>
    </source>
</evidence>
<proteinExistence type="predicted"/>
<dbReference type="SUPFAM" id="SSF103473">
    <property type="entry name" value="MFS general substrate transporter"/>
    <property type="match status" value="1"/>
</dbReference>
<comment type="function">
    <text evidence="1">Mediates high-affinity intracellular uptake of the rare oligo-element molybdenum.</text>
</comment>
<keyword evidence="7 12" id="KW-1133">Transmembrane helix</keyword>
<evidence type="ECO:0000256" key="3">
    <source>
        <dbReference type="ARBA" id="ARBA00021242"/>
    </source>
</evidence>
<keyword evidence="4" id="KW-0813">Transport</keyword>
<evidence type="ECO:0000313" key="13">
    <source>
        <dbReference type="EMBL" id="KAF8821720.1"/>
    </source>
</evidence>
<dbReference type="PANTHER" id="PTHR23516:SF1">
    <property type="entry name" value="MOLYBDATE-ANION TRANSPORTER"/>
    <property type="match status" value="1"/>
</dbReference>
<feature type="transmembrane region" description="Helical" evidence="12">
    <location>
        <begin position="35"/>
        <end position="53"/>
    </location>
</feature>
<feature type="transmembrane region" description="Helical" evidence="12">
    <location>
        <begin position="151"/>
        <end position="172"/>
    </location>
</feature>
<dbReference type="Gene3D" id="1.20.1250.20">
    <property type="entry name" value="MFS general substrate transporter like domains"/>
    <property type="match status" value="1"/>
</dbReference>
<feature type="transmembrane region" description="Helical" evidence="12">
    <location>
        <begin position="210"/>
        <end position="231"/>
    </location>
</feature>
<feature type="transmembrane region" description="Helical" evidence="12">
    <location>
        <begin position="237"/>
        <end position="257"/>
    </location>
</feature>
<evidence type="ECO:0000256" key="5">
    <source>
        <dbReference type="ARBA" id="ARBA00022475"/>
    </source>
</evidence>
<keyword evidence="8" id="KW-0406">Ion transport</keyword>
<dbReference type="InterPro" id="IPR036259">
    <property type="entry name" value="MFS_trans_sf"/>
</dbReference>
<organism evidence="13 14">
    <name type="scientific">Cardiosporidium cionae</name>
    <dbReference type="NCBI Taxonomy" id="476202"/>
    <lineage>
        <taxon>Eukaryota</taxon>
        <taxon>Sar</taxon>
        <taxon>Alveolata</taxon>
        <taxon>Apicomplexa</taxon>
        <taxon>Aconoidasida</taxon>
        <taxon>Nephromycida</taxon>
        <taxon>Cardiosporidium</taxon>
    </lineage>
</organism>
<dbReference type="PANTHER" id="PTHR23516">
    <property type="entry name" value="SAM (S-ADENOSYL METHIONINE) TRANSPORTER"/>
    <property type="match status" value="1"/>
</dbReference>
<keyword evidence="5" id="KW-1003">Cell membrane</keyword>
<accession>A0ABQ7JCJ4</accession>
<evidence type="ECO:0000256" key="8">
    <source>
        <dbReference type="ARBA" id="ARBA00023065"/>
    </source>
</evidence>
<keyword evidence="9 12" id="KW-0472">Membrane</keyword>